<dbReference type="AlphaFoldDB" id="A0A917BJV3"/>
<gene>
    <name evidence="2" type="ORF">GCM10011519_15380</name>
</gene>
<feature type="domain" description="DUF559" evidence="1">
    <location>
        <begin position="149"/>
        <end position="200"/>
    </location>
</feature>
<comment type="caution">
    <text evidence="2">The sequence shown here is derived from an EMBL/GenBank/DDBJ whole genome shotgun (WGS) entry which is preliminary data.</text>
</comment>
<protein>
    <recommendedName>
        <fullName evidence="1">DUF559 domain-containing protein</fullName>
    </recommendedName>
</protein>
<dbReference type="EMBL" id="BMKQ01000001">
    <property type="protein sequence ID" value="GGF42446.1"/>
    <property type="molecule type" value="Genomic_DNA"/>
</dbReference>
<accession>A0A917BJV3</accession>
<organism evidence="2 3">
    <name type="scientific">Marmoricola endophyticus</name>
    <dbReference type="NCBI Taxonomy" id="2040280"/>
    <lineage>
        <taxon>Bacteria</taxon>
        <taxon>Bacillati</taxon>
        <taxon>Actinomycetota</taxon>
        <taxon>Actinomycetes</taxon>
        <taxon>Propionibacteriales</taxon>
        <taxon>Nocardioidaceae</taxon>
        <taxon>Marmoricola</taxon>
    </lineage>
</organism>
<sequence>MCVLVDDERAFEPVPGLAAVRTRRSLTDFREPRGELPLCRLEPAVLLFAACTRSPRATGLLAACVQQRLTTPQRLVEWTLRMRPLRRSRQFQADLAEMSSGAQSVAELDVRRMCRRFELPLPRRQVKRRDGHGHLRYTDCEWPVPGGTVVLEVDGAFHMDVESWEQDLARQRALTTPGRLVVRATAHELRADPERVAVDLVRFGVRSCA</sequence>
<dbReference type="InterPro" id="IPR007569">
    <property type="entry name" value="DUF559"/>
</dbReference>
<keyword evidence="3" id="KW-1185">Reference proteome</keyword>
<dbReference type="Proteomes" id="UP000649179">
    <property type="component" value="Unassembled WGS sequence"/>
</dbReference>
<evidence type="ECO:0000313" key="2">
    <source>
        <dbReference type="EMBL" id="GGF42446.1"/>
    </source>
</evidence>
<reference evidence="2" key="1">
    <citation type="journal article" date="2014" name="Int. J. Syst. Evol. Microbiol.">
        <title>Complete genome sequence of Corynebacterium casei LMG S-19264T (=DSM 44701T), isolated from a smear-ripened cheese.</title>
        <authorList>
            <consortium name="US DOE Joint Genome Institute (JGI-PGF)"/>
            <person name="Walter F."/>
            <person name="Albersmeier A."/>
            <person name="Kalinowski J."/>
            <person name="Ruckert C."/>
        </authorList>
    </citation>
    <scope>NUCLEOTIDE SEQUENCE</scope>
    <source>
        <strain evidence="2">CGMCC 1.16067</strain>
    </source>
</reference>
<evidence type="ECO:0000259" key="1">
    <source>
        <dbReference type="Pfam" id="PF04480"/>
    </source>
</evidence>
<evidence type="ECO:0000313" key="3">
    <source>
        <dbReference type="Proteomes" id="UP000649179"/>
    </source>
</evidence>
<dbReference type="Pfam" id="PF04480">
    <property type="entry name" value="DUF559"/>
    <property type="match status" value="1"/>
</dbReference>
<proteinExistence type="predicted"/>
<name>A0A917BJV3_9ACTN</name>
<reference evidence="2" key="2">
    <citation type="submission" date="2020-09" db="EMBL/GenBank/DDBJ databases">
        <authorList>
            <person name="Sun Q."/>
            <person name="Zhou Y."/>
        </authorList>
    </citation>
    <scope>NUCLEOTIDE SEQUENCE</scope>
    <source>
        <strain evidence="2">CGMCC 1.16067</strain>
    </source>
</reference>